<sequence>MNINIGCIVDVETTGLSPDYDEMIEVALILFSFNKKTGEVIDILEEHTYLREPLAATARSNYDAAYRVHGIPFSDVKGKEFDDYLINETFNKTDLIIAHNASFDRSFLFRMYPNINEKKWYCSMRNIKWKDYGFLNKKLLTLVKGHRIASTQSHRALDDTIQLLNLLKLKSPKDEFYLKELITTKAMRKYQPKVKMDFQPKKTGSSFFV</sequence>
<gene>
    <name evidence="2" type="ORF">SAMN05216565_102382</name>
</gene>
<dbReference type="Gene3D" id="3.30.420.10">
    <property type="entry name" value="Ribonuclease H-like superfamily/Ribonuclease H"/>
    <property type="match status" value="1"/>
</dbReference>
<dbReference type="AlphaFoldDB" id="A0A1H0RTH3"/>
<evidence type="ECO:0000313" key="2">
    <source>
        <dbReference type="EMBL" id="SDP32851.1"/>
    </source>
</evidence>
<evidence type="ECO:0000313" key="3">
    <source>
        <dbReference type="Proteomes" id="UP000199159"/>
    </source>
</evidence>
<dbReference type="SMART" id="SM00479">
    <property type="entry name" value="EXOIII"/>
    <property type="match status" value="1"/>
</dbReference>
<dbReference type="SUPFAM" id="SSF53098">
    <property type="entry name" value="Ribonuclease H-like"/>
    <property type="match status" value="1"/>
</dbReference>
<evidence type="ECO:0000259" key="1">
    <source>
        <dbReference type="SMART" id="SM00479"/>
    </source>
</evidence>
<dbReference type="RefSeq" id="WP_090850829.1">
    <property type="nucleotide sequence ID" value="NZ_FNJU01000002.1"/>
</dbReference>
<proteinExistence type="predicted"/>
<dbReference type="GO" id="GO:0005829">
    <property type="term" value="C:cytosol"/>
    <property type="evidence" value="ECO:0007669"/>
    <property type="project" value="TreeGrafter"/>
</dbReference>
<dbReference type="InterPro" id="IPR013520">
    <property type="entry name" value="Ribonucl_H"/>
</dbReference>
<reference evidence="3" key="1">
    <citation type="submission" date="2016-10" db="EMBL/GenBank/DDBJ databases">
        <authorList>
            <person name="Varghese N."/>
            <person name="Submissions S."/>
        </authorList>
    </citation>
    <scope>NUCLEOTIDE SEQUENCE [LARGE SCALE GENOMIC DNA]</scope>
    <source>
        <strain evidence="3">IBRC-M10078</strain>
    </source>
</reference>
<dbReference type="InterPro" id="IPR036397">
    <property type="entry name" value="RNaseH_sf"/>
</dbReference>
<organism evidence="2 3">
    <name type="scientific">Litchfieldia salsa</name>
    <dbReference type="NCBI Taxonomy" id="930152"/>
    <lineage>
        <taxon>Bacteria</taxon>
        <taxon>Bacillati</taxon>
        <taxon>Bacillota</taxon>
        <taxon>Bacilli</taxon>
        <taxon>Bacillales</taxon>
        <taxon>Bacillaceae</taxon>
        <taxon>Litchfieldia</taxon>
    </lineage>
</organism>
<dbReference type="PANTHER" id="PTHR30231">
    <property type="entry name" value="DNA POLYMERASE III SUBUNIT EPSILON"/>
    <property type="match status" value="1"/>
</dbReference>
<name>A0A1H0RTH3_9BACI</name>
<dbReference type="GO" id="GO:0008408">
    <property type="term" value="F:3'-5' exonuclease activity"/>
    <property type="evidence" value="ECO:0007669"/>
    <property type="project" value="TreeGrafter"/>
</dbReference>
<dbReference type="EMBL" id="FNJU01000002">
    <property type="protein sequence ID" value="SDP32851.1"/>
    <property type="molecule type" value="Genomic_DNA"/>
</dbReference>
<dbReference type="GO" id="GO:0045004">
    <property type="term" value="P:DNA replication proofreading"/>
    <property type="evidence" value="ECO:0007669"/>
    <property type="project" value="TreeGrafter"/>
</dbReference>
<protein>
    <submittedName>
        <fullName evidence="2">DNA polymerase-3 subunit epsilon</fullName>
    </submittedName>
</protein>
<dbReference type="GO" id="GO:0003676">
    <property type="term" value="F:nucleic acid binding"/>
    <property type="evidence" value="ECO:0007669"/>
    <property type="project" value="InterPro"/>
</dbReference>
<dbReference type="OrthoDB" id="9803913at2"/>
<dbReference type="InterPro" id="IPR012337">
    <property type="entry name" value="RNaseH-like_sf"/>
</dbReference>
<dbReference type="CDD" id="cd06127">
    <property type="entry name" value="DEDDh"/>
    <property type="match status" value="1"/>
</dbReference>
<dbReference type="Pfam" id="PF00929">
    <property type="entry name" value="RNase_T"/>
    <property type="match status" value="1"/>
</dbReference>
<keyword evidence="3" id="KW-1185">Reference proteome</keyword>
<accession>A0A1H0RTH3</accession>
<feature type="domain" description="Exonuclease" evidence="1">
    <location>
        <begin position="7"/>
        <end position="176"/>
    </location>
</feature>
<dbReference type="Proteomes" id="UP000199159">
    <property type="component" value="Unassembled WGS sequence"/>
</dbReference>
<dbReference type="PANTHER" id="PTHR30231:SF37">
    <property type="entry name" value="EXODEOXYRIBONUCLEASE 10"/>
    <property type="match status" value="1"/>
</dbReference>
<dbReference type="STRING" id="930152.SAMN05216565_102382"/>